<dbReference type="Pfam" id="PF13432">
    <property type="entry name" value="TPR_16"/>
    <property type="match status" value="1"/>
</dbReference>
<dbReference type="Gene3D" id="1.25.40.10">
    <property type="entry name" value="Tetratricopeptide repeat domain"/>
    <property type="match status" value="2"/>
</dbReference>
<dbReference type="Proteomes" id="UP001214043">
    <property type="component" value="Chromosome"/>
</dbReference>
<keyword evidence="2" id="KW-0732">Signal</keyword>
<dbReference type="PANTHER" id="PTHR44523">
    <property type="entry name" value="TETRATRICOPEPTIDE REPEAT PROTEIN 13"/>
    <property type="match status" value="1"/>
</dbReference>
<organism evidence="3 4">
    <name type="scientific">Hyphococcus flavus</name>
    <dbReference type="NCBI Taxonomy" id="1866326"/>
    <lineage>
        <taxon>Bacteria</taxon>
        <taxon>Pseudomonadati</taxon>
        <taxon>Pseudomonadota</taxon>
        <taxon>Alphaproteobacteria</taxon>
        <taxon>Parvularculales</taxon>
        <taxon>Parvularculaceae</taxon>
        <taxon>Hyphococcus</taxon>
    </lineage>
</organism>
<sequence length="321" mass="35143">MIDLKSLIRAVTAGLLSVALCSQAAAAPSGGSTISEPEKKEAVDVQASFAAGVQAIKDSDYKLAEKKLGEVLRVSSDHPEANYYMGVAKVGRGKEKSSVRYFKKAIKERSNFVEAYEQLALVFVALEKQDEAQEQLERLRDIRTNCDNETCQAELVERADQSIANVEAAMAGTNEASMAPLPGNRHALFEDTSSDTADVLYGEAVRLINQSRFAEAIDELYAAQAIIGPHADVLNYLGYAHRKLGVFDKAKSYYASALKLEPDHLGANEYLGELYLELGDVDAARKQLQKLEKICSFGCAEREDLARLIAIKESTRTARVK</sequence>
<dbReference type="PROSITE" id="PS50293">
    <property type="entry name" value="TPR_REGION"/>
    <property type="match status" value="1"/>
</dbReference>
<evidence type="ECO:0000313" key="4">
    <source>
        <dbReference type="Proteomes" id="UP001214043"/>
    </source>
</evidence>
<dbReference type="PROSITE" id="PS50005">
    <property type="entry name" value="TPR"/>
    <property type="match status" value="1"/>
</dbReference>
<dbReference type="InterPro" id="IPR019734">
    <property type="entry name" value="TPR_rpt"/>
</dbReference>
<reference evidence="3" key="1">
    <citation type="submission" date="2023-02" db="EMBL/GenBank/DDBJ databases">
        <title>Genome sequence of Hyphococcus flavus.</title>
        <authorList>
            <person name="Rong J.-C."/>
            <person name="Zhao Q."/>
            <person name="Yi M."/>
            <person name="Wu J.-Y."/>
        </authorList>
    </citation>
    <scope>NUCLEOTIDE SEQUENCE</scope>
    <source>
        <strain evidence="3">MCCC 1K03223</strain>
    </source>
</reference>
<dbReference type="AlphaFoldDB" id="A0AAE9ZDT9"/>
<keyword evidence="1" id="KW-0802">TPR repeat</keyword>
<dbReference type="SMART" id="SM00028">
    <property type="entry name" value="TPR"/>
    <property type="match status" value="4"/>
</dbReference>
<dbReference type="PANTHER" id="PTHR44523:SF1">
    <property type="entry name" value="TETRATRICOPEPTIDE REPEAT PROTEIN 13"/>
    <property type="match status" value="1"/>
</dbReference>
<evidence type="ECO:0000256" key="1">
    <source>
        <dbReference type="PROSITE-ProRule" id="PRU00339"/>
    </source>
</evidence>
<dbReference type="EMBL" id="CP118166">
    <property type="protein sequence ID" value="WDI30828.1"/>
    <property type="molecule type" value="Genomic_DNA"/>
</dbReference>
<feature type="chain" id="PRO_5041954644" evidence="2">
    <location>
        <begin position="27"/>
        <end position="321"/>
    </location>
</feature>
<dbReference type="SUPFAM" id="SSF48452">
    <property type="entry name" value="TPR-like"/>
    <property type="match status" value="1"/>
</dbReference>
<feature type="signal peptide" evidence="2">
    <location>
        <begin position="1"/>
        <end position="26"/>
    </location>
</feature>
<dbReference type="InterPro" id="IPR011990">
    <property type="entry name" value="TPR-like_helical_dom_sf"/>
</dbReference>
<evidence type="ECO:0000256" key="2">
    <source>
        <dbReference type="SAM" id="SignalP"/>
    </source>
</evidence>
<keyword evidence="4" id="KW-1185">Reference proteome</keyword>
<proteinExistence type="predicted"/>
<accession>A0AAE9ZDT9</accession>
<dbReference type="KEGG" id="hfl:PUV54_12775"/>
<dbReference type="RefSeq" id="WP_274492650.1">
    <property type="nucleotide sequence ID" value="NZ_CP118166.1"/>
</dbReference>
<gene>
    <name evidence="3" type="ORF">PUV54_12775</name>
</gene>
<feature type="repeat" description="TPR" evidence="1">
    <location>
        <begin position="231"/>
        <end position="264"/>
    </location>
</feature>
<evidence type="ECO:0000313" key="3">
    <source>
        <dbReference type="EMBL" id="WDI30828.1"/>
    </source>
</evidence>
<name>A0AAE9ZDT9_9PROT</name>
<protein>
    <submittedName>
        <fullName evidence="3">Tetratricopeptide repeat protein</fullName>
    </submittedName>
</protein>